<dbReference type="Proteomes" id="UP000095751">
    <property type="component" value="Unassembled WGS sequence"/>
</dbReference>
<dbReference type="KEGG" id="fcy:FRACYDRAFT_237483"/>
<organism evidence="2 3">
    <name type="scientific">Fragilariopsis cylindrus CCMP1102</name>
    <dbReference type="NCBI Taxonomy" id="635003"/>
    <lineage>
        <taxon>Eukaryota</taxon>
        <taxon>Sar</taxon>
        <taxon>Stramenopiles</taxon>
        <taxon>Ochrophyta</taxon>
        <taxon>Bacillariophyta</taxon>
        <taxon>Bacillariophyceae</taxon>
        <taxon>Bacillariophycidae</taxon>
        <taxon>Bacillariales</taxon>
        <taxon>Bacillariaceae</taxon>
        <taxon>Fragilariopsis</taxon>
    </lineage>
</organism>
<dbReference type="AlphaFoldDB" id="A0A1E7FLZ3"/>
<sequence length="228" mass="25788">MSTSTTLPKIVTTMSSNPSSPSSTTTCKSVQEQDAQQHHQQQHQQQQQQLQSSENNIVMKSFPWKLYLLLERCDYEKKYIYPTSTHAAIQWNMSSSINSDSDISDSCGKSFIIQNKEKFTKDILPHFFKCANTKNKNNSNNDDINNDDGRNFDIFQANIDMWGFTTTRIGRSKKTTAVVGAVAADNPTDDSSNATKNDDDEDDYVYCYSHPLFIKGFPFACEGMKVKS</sequence>
<dbReference type="InParanoid" id="A0A1E7FLZ3"/>
<dbReference type="InterPro" id="IPR036388">
    <property type="entry name" value="WH-like_DNA-bd_sf"/>
</dbReference>
<feature type="region of interest" description="Disordered" evidence="1">
    <location>
        <begin position="1"/>
        <end position="52"/>
    </location>
</feature>
<evidence type="ECO:0000313" key="2">
    <source>
        <dbReference type="EMBL" id="OEU19192.1"/>
    </source>
</evidence>
<protein>
    <submittedName>
        <fullName evidence="2">Uncharacterized protein</fullName>
    </submittedName>
</protein>
<evidence type="ECO:0000313" key="3">
    <source>
        <dbReference type="Proteomes" id="UP000095751"/>
    </source>
</evidence>
<gene>
    <name evidence="2" type="ORF">FRACYDRAFT_237483</name>
</gene>
<dbReference type="EMBL" id="KV784356">
    <property type="protein sequence ID" value="OEU19192.1"/>
    <property type="molecule type" value="Genomic_DNA"/>
</dbReference>
<keyword evidence="3" id="KW-1185">Reference proteome</keyword>
<accession>A0A1E7FLZ3</accession>
<proteinExistence type="predicted"/>
<name>A0A1E7FLZ3_9STRA</name>
<reference evidence="2 3" key="1">
    <citation type="submission" date="2016-09" db="EMBL/GenBank/DDBJ databases">
        <title>Extensive genetic diversity and differential bi-allelic expression allows diatom success in the polar Southern Ocean.</title>
        <authorList>
            <consortium name="DOE Joint Genome Institute"/>
            <person name="Mock T."/>
            <person name="Otillar R.P."/>
            <person name="Strauss J."/>
            <person name="Dupont C."/>
            <person name="Frickenhaus S."/>
            <person name="Maumus F."/>
            <person name="Mcmullan M."/>
            <person name="Sanges R."/>
            <person name="Schmutz J."/>
            <person name="Toseland A."/>
            <person name="Valas R."/>
            <person name="Veluchamy A."/>
            <person name="Ward B.J."/>
            <person name="Allen A."/>
            <person name="Barry K."/>
            <person name="Falciatore A."/>
            <person name="Ferrante M."/>
            <person name="Fortunato A.E."/>
            <person name="Gloeckner G."/>
            <person name="Gruber A."/>
            <person name="Hipkin R."/>
            <person name="Janech M."/>
            <person name="Kroth P."/>
            <person name="Leese F."/>
            <person name="Lindquist E."/>
            <person name="Lyon B.R."/>
            <person name="Martin J."/>
            <person name="Mayer C."/>
            <person name="Parker M."/>
            <person name="Quesneville H."/>
            <person name="Raymond J."/>
            <person name="Uhlig C."/>
            <person name="Valentin K.U."/>
            <person name="Worden A.Z."/>
            <person name="Armbrust E.V."/>
            <person name="Bowler C."/>
            <person name="Green B."/>
            <person name="Moulton V."/>
            <person name="Van Oosterhout C."/>
            <person name="Grigoriev I."/>
        </authorList>
    </citation>
    <scope>NUCLEOTIDE SEQUENCE [LARGE SCALE GENOMIC DNA]</scope>
    <source>
        <strain evidence="2 3">CCMP1102</strain>
    </source>
</reference>
<dbReference type="Gene3D" id="1.10.10.10">
    <property type="entry name" value="Winged helix-like DNA-binding domain superfamily/Winged helix DNA-binding domain"/>
    <property type="match status" value="1"/>
</dbReference>
<feature type="compositionally biased region" description="Low complexity" evidence="1">
    <location>
        <begin position="12"/>
        <end position="51"/>
    </location>
</feature>
<evidence type="ECO:0000256" key="1">
    <source>
        <dbReference type="SAM" id="MobiDB-lite"/>
    </source>
</evidence>